<keyword evidence="2" id="KW-0472">Membrane</keyword>
<proteinExistence type="predicted"/>
<reference evidence="3" key="1">
    <citation type="journal article" date="2020" name="Nature">
        <title>Giant virus diversity and host interactions through global metagenomics.</title>
        <authorList>
            <person name="Schulz F."/>
            <person name="Roux S."/>
            <person name="Paez-Espino D."/>
            <person name="Jungbluth S."/>
            <person name="Walsh D.A."/>
            <person name="Denef V.J."/>
            <person name="McMahon K.D."/>
            <person name="Konstantinidis K.T."/>
            <person name="Eloe-Fadrosh E.A."/>
            <person name="Kyrpides N.C."/>
            <person name="Woyke T."/>
        </authorList>
    </citation>
    <scope>NUCLEOTIDE SEQUENCE</scope>
    <source>
        <strain evidence="3">GVMAG-M-3300023174-24</strain>
    </source>
</reference>
<evidence type="ECO:0000313" key="3">
    <source>
        <dbReference type="EMBL" id="QHT17353.1"/>
    </source>
</evidence>
<dbReference type="EMBL" id="MN739634">
    <property type="protein sequence ID" value="QHT17353.1"/>
    <property type="molecule type" value="Genomic_DNA"/>
</dbReference>
<evidence type="ECO:0000256" key="1">
    <source>
        <dbReference type="SAM" id="MobiDB-lite"/>
    </source>
</evidence>
<protein>
    <submittedName>
        <fullName evidence="3">Uncharacterized protein</fullName>
    </submittedName>
</protein>
<feature type="region of interest" description="Disordered" evidence="1">
    <location>
        <begin position="243"/>
        <end position="286"/>
    </location>
</feature>
<keyword evidence="2" id="KW-0812">Transmembrane</keyword>
<name>A0A6C0DLA1_9ZZZZ</name>
<feature type="transmembrane region" description="Helical" evidence="2">
    <location>
        <begin position="130"/>
        <end position="150"/>
    </location>
</feature>
<organism evidence="3">
    <name type="scientific">viral metagenome</name>
    <dbReference type="NCBI Taxonomy" id="1070528"/>
    <lineage>
        <taxon>unclassified sequences</taxon>
        <taxon>metagenomes</taxon>
        <taxon>organismal metagenomes</taxon>
    </lineage>
</organism>
<feature type="compositionally biased region" description="Basic residues" evidence="1">
    <location>
        <begin position="252"/>
        <end position="286"/>
    </location>
</feature>
<evidence type="ECO:0000256" key="2">
    <source>
        <dbReference type="SAM" id="Phobius"/>
    </source>
</evidence>
<dbReference type="AlphaFoldDB" id="A0A6C0DLA1"/>
<sequence length="286" mass="34717">MLTDEKKKYIVRTFWSSFKREYRSYEEYPSYLFITKSKFYPDAVTFNDEIENIKKNSDETNPENKETSFLHAQIELLYFYISLNNEKQIVSLDSHYNNIMILLNYNIALIDNKQYLKVNLENSQYINDVVIYYFINLLINTYNSLYYILLNALNTNQKQKTKNIIYLLFCEFYANTQRDSLPLKSDSVDELYLIELLKNPFEEDKDKEYNKFDYILSNMPDIPINETNWIIDNIINELLNRKRNHQEEGGKKRTKKRTKKRNQSNRQRKKQQIKKQKRKRSRKLMV</sequence>
<accession>A0A6C0DLA1</accession>
<keyword evidence="2" id="KW-1133">Transmembrane helix</keyword>